<dbReference type="Proteomes" id="UP000003704">
    <property type="component" value="Unassembled WGS sequence"/>
</dbReference>
<evidence type="ECO:0008006" key="3">
    <source>
        <dbReference type="Google" id="ProtNLM"/>
    </source>
</evidence>
<protein>
    <recommendedName>
        <fullName evidence="3">Sulfotransferase</fullName>
    </recommendedName>
</protein>
<dbReference type="RefSeq" id="WP_007187252.1">
    <property type="nucleotide sequence ID" value="NZ_AKGD01000004.1"/>
</dbReference>
<keyword evidence="2" id="KW-1185">Reference proteome</keyword>
<gene>
    <name evidence="1" type="ORF">WQQ_43170</name>
</gene>
<dbReference type="SUPFAM" id="SSF52540">
    <property type="entry name" value="P-loop containing nucleoside triphosphate hydrolases"/>
    <property type="match status" value="1"/>
</dbReference>
<dbReference type="AlphaFoldDB" id="I7Z895"/>
<dbReference type="PANTHER" id="PTHR36451">
    <property type="entry name" value="PAPS-DEPENDENT SULFOTRANSFERASE STF3"/>
    <property type="match status" value="1"/>
</dbReference>
<organism evidence="1 2">
    <name type="scientific">Hydrocarboniphaga effusa AP103</name>
    <dbReference type="NCBI Taxonomy" id="1172194"/>
    <lineage>
        <taxon>Bacteria</taxon>
        <taxon>Pseudomonadati</taxon>
        <taxon>Pseudomonadota</taxon>
        <taxon>Gammaproteobacteria</taxon>
        <taxon>Nevskiales</taxon>
        <taxon>Nevskiaceae</taxon>
        <taxon>Hydrocarboniphaga</taxon>
    </lineage>
</organism>
<dbReference type="STRING" id="1172194.WQQ_43170"/>
<proteinExistence type="predicted"/>
<comment type="caution">
    <text evidence="1">The sequence shown here is derived from an EMBL/GenBank/DDBJ whole genome shotgun (WGS) entry which is preliminary data.</text>
</comment>
<dbReference type="Pfam" id="PF13469">
    <property type="entry name" value="Sulfotransfer_3"/>
    <property type="match status" value="1"/>
</dbReference>
<dbReference type="InterPro" id="IPR052736">
    <property type="entry name" value="Stf3_sulfotransferase"/>
</dbReference>
<dbReference type="Gene3D" id="3.40.50.300">
    <property type="entry name" value="P-loop containing nucleotide triphosphate hydrolases"/>
    <property type="match status" value="1"/>
</dbReference>
<dbReference type="OrthoDB" id="9777890at2"/>
<evidence type="ECO:0000313" key="1">
    <source>
        <dbReference type="EMBL" id="EIT67882.1"/>
    </source>
</evidence>
<sequence>MSDVLNAESMLAEALAQAPGMSDFGDESFREGLAVLSRSLADDARLSELGATLLRQKIVTQLANRLRIEDYFARHPEIADEAIAPPLFIVGVPRTGTTKLHRLLSCDERFWWMAFWESQFPVPFPNESLENPEARRHQGAELVTMMTQAMPKLLAIHPMENEAADEEVMLMEHSMLSAFNAYAEVPGYMRWLDASDQAPAYRYLRRMLQFLQWQKRKRGIAAQRWVLKAPHHLLRMHLLLEVFPGAQVILTHRDPVQSIPSIGSFVHTLRCIYSEQADAATAGREWSEIMRRAQLHTMRVREQAPRQFIDVDFRDTVKQPMTVVEKLYEFIGWPLGDSARSAMQRWLAADAQSHQGGHDYSPAQFGLSEDGIRRDFAEYSRRHLRDPLSD</sequence>
<evidence type="ECO:0000313" key="2">
    <source>
        <dbReference type="Proteomes" id="UP000003704"/>
    </source>
</evidence>
<reference evidence="1 2" key="1">
    <citation type="journal article" date="2012" name="J. Bacteriol.">
        <title>Genome Sequence of n-Alkane-Degrading Hydrocarboniphaga effusa Strain AP103T (ATCC BAA-332T).</title>
        <authorList>
            <person name="Chang H.K."/>
            <person name="Zylstra G.J."/>
            <person name="Chae J.C."/>
        </authorList>
    </citation>
    <scope>NUCLEOTIDE SEQUENCE [LARGE SCALE GENOMIC DNA]</scope>
    <source>
        <strain evidence="1 2">AP103</strain>
    </source>
</reference>
<dbReference type="InterPro" id="IPR027417">
    <property type="entry name" value="P-loop_NTPase"/>
</dbReference>
<name>I7Z895_9GAMM</name>
<dbReference type="PANTHER" id="PTHR36451:SF1">
    <property type="entry name" value="OMEGA-HYDROXY-BETA-DIHYDROMENAQUINONE-9 SULFOTRANSFERASE STF3"/>
    <property type="match status" value="1"/>
</dbReference>
<dbReference type="EMBL" id="AKGD01000004">
    <property type="protein sequence ID" value="EIT67882.1"/>
    <property type="molecule type" value="Genomic_DNA"/>
</dbReference>
<accession>I7Z895</accession>